<dbReference type="FunFam" id="1.20.5.500:FF:000001">
    <property type="entry name" value="Type II keratin 23"/>
    <property type="match status" value="1"/>
</dbReference>
<dbReference type="GO" id="GO:0030280">
    <property type="term" value="F:structural constituent of skin epidermis"/>
    <property type="evidence" value="ECO:0000318"/>
    <property type="project" value="GO_Central"/>
</dbReference>
<reference evidence="6" key="3">
    <citation type="submission" date="2025-09" db="UniProtKB">
        <authorList>
            <consortium name="Ensembl"/>
        </authorList>
    </citation>
    <scope>IDENTIFICATION</scope>
</reference>
<dbReference type="PRINTS" id="PR01248">
    <property type="entry name" value="TYPE1KERATIN"/>
</dbReference>
<evidence type="ECO:0000313" key="6">
    <source>
        <dbReference type="Ensembl" id="ENSLOCP00000014886.1"/>
    </source>
</evidence>
<dbReference type="Gene3D" id="1.20.5.1160">
    <property type="entry name" value="Vasodilator-stimulated phosphoprotein"/>
    <property type="match status" value="1"/>
</dbReference>
<feature type="coiled-coil region" evidence="3">
    <location>
        <begin position="251"/>
        <end position="316"/>
    </location>
</feature>
<dbReference type="PROSITE" id="PS51842">
    <property type="entry name" value="IF_ROD_2"/>
    <property type="match status" value="1"/>
</dbReference>
<dbReference type="eggNOG" id="ENOG502SKY9">
    <property type="taxonomic scope" value="Eukaryota"/>
</dbReference>
<feature type="domain" description="IF rod" evidence="5">
    <location>
        <begin position="135"/>
        <end position="445"/>
    </location>
</feature>
<dbReference type="PANTHER" id="PTHR23239">
    <property type="entry name" value="INTERMEDIATE FILAMENT"/>
    <property type="match status" value="1"/>
</dbReference>
<dbReference type="EMBL" id="AHAT01023035">
    <property type="status" value="NOT_ANNOTATED_CDS"/>
    <property type="molecule type" value="Genomic_DNA"/>
</dbReference>
<feature type="coiled-coil region" evidence="3">
    <location>
        <begin position="132"/>
        <end position="166"/>
    </location>
</feature>
<dbReference type="Gene3D" id="1.20.5.500">
    <property type="entry name" value="Single helix bin"/>
    <property type="match status" value="1"/>
</dbReference>
<dbReference type="GeneTree" id="ENSGT00950000182969"/>
<dbReference type="Pfam" id="PF00038">
    <property type="entry name" value="Filament"/>
    <property type="match status" value="1"/>
</dbReference>
<dbReference type="FunFam" id="1.20.5.170:FF:000002">
    <property type="entry name" value="Type I keratin KA11"/>
    <property type="match status" value="1"/>
</dbReference>
<dbReference type="HOGENOM" id="CLU_012560_8_3_1"/>
<feature type="coiled-coil region" evidence="3">
    <location>
        <begin position="357"/>
        <end position="416"/>
    </location>
</feature>
<dbReference type="Ensembl" id="ENSLOCT00000014915.1">
    <property type="protein sequence ID" value="ENSLOCP00000014886.1"/>
    <property type="gene ID" value="ENSLOCG00000012094.1"/>
</dbReference>
<dbReference type="GO" id="GO:0045095">
    <property type="term" value="C:keratin filament"/>
    <property type="evidence" value="ECO:0000318"/>
    <property type="project" value="GO_Central"/>
</dbReference>
<evidence type="ECO:0000256" key="3">
    <source>
        <dbReference type="SAM" id="Coils"/>
    </source>
</evidence>
<name>W5N2M7_LEPOC</name>
<accession>W5N2M7</accession>
<feature type="region of interest" description="Disordered" evidence="4">
    <location>
        <begin position="441"/>
        <end position="461"/>
    </location>
</feature>
<dbReference type="SMART" id="SM01391">
    <property type="entry name" value="Filament"/>
    <property type="match status" value="1"/>
</dbReference>
<evidence type="ECO:0000259" key="5">
    <source>
        <dbReference type="PROSITE" id="PS51842"/>
    </source>
</evidence>
<dbReference type="InterPro" id="IPR002957">
    <property type="entry name" value="Keratin_I"/>
</dbReference>
<proteinExistence type="predicted"/>
<keyword evidence="2 3" id="KW-0175">Coiled coil</keyword>
<evidence type="ECO:0000256" key="1">
    <source>
        <dbReference type="ARBA" id="ARBA00022754"/>
    </source>
</evidence>
<evidence type="ECO:0000256" key="2">
    <source>
        <dbReference type="ARBA" id="ARBA00023054"/>
    </source>
</evidence>
<dbReference type="GO" id="GO:0005856">
    <property type="term" value="C:cytoskeleton"/>
    <property type="evidence" value="ECO:0000318"/>
    <property type="project" value="GO_Central"/>
</dbReference>
<evidence type="ECO:0000313" key="7">
    <source>
        <dbReference type="Proteomes" id="UP000018468"/>
    </source>
</evidence>
<keyword evidence="7" id="KW-1185">Reference proteome</keyword>
<dbReference type="Proteomes" id="UP000018468">
    <property type="component" value="Linkage group LG15"/>
</dbReference>
<feature type="compositionally biased region" description="Polar residues" evidence="4">
    <location>
        <begin position="444"/>
        <end position="453"/>
    </location>
</feature>
<dbReference type="SUPFAM" id="SSF64593">
    <property type="entry name" value="Intermediate filament protein, coiled coil region"/>
    <property type="match status" value="2"/>
</dbReference>
<evidence type="ECO:0000256" key="4">
    <source>
        <dbReference type="SAM" id="MobiDB-lite"/>
    </source>
</evidence>
<reference evidence="7" key="1">
    <citation type="submission" date="2011-12" db="EMBL/GenBank/DDBJ databases">
        <title>The Draft Genome of Lepisosteus oculatus.</title>
        <authorList>
            <consortium name="The Broad Institute Genome Assembly &amp; Analysis Group"/>
            <consortium name="Computational R&amp;D Group"/>
            <consortium name="and Sequencing Platform"/>
            <person name="Di Palma F."/>
            <person name="Alfoldi J."/>
            <person name="Johnson J."/>
            <person name="Berlin A."/>
            <person name="Gnerre S."/>
            <person name="Jaffe D."/>
            <person name="MacCallum I."/>
            <person name="Young S."/>
            <person name="Walker B.J."/>
            <person name="Lander E.S."/>
            <person name="Lindblad-Toh K."/>
        </authorList>
    </citation>
    <scope>NUCLEOTIDE SEQUENCE [LARGE SCALE GENOMIC DNA]</scope>
</reference>
<dbReference type="InterPro" id="IPR039008">
    <property type="entry name" value="IF_rod_dom"/>
</dbReference>
<dbReference type="Gene3D" id="1.20.5.170">
    <property type="match status" value="1"/>
</dbReference>
<keyword evidence="1" id="KW-0403">Intermediate filament</keyword>
<dbReference type="InParanoid" id="W5N2M7"/>
<sequence length="488" mass="52741">MMGTINYRQKRGSRVYPELCPACRPRSLNTMSSFSSFSSFSIKGGARVSTAQRASGGWGSSAGSFRGGAGGLVAAHRTPSVHGGAGVWGTRISTASASAAGGGGFGSAGAGLSFGAFSLESALGDGGGALGLNNGQQTMQNLNDRLAKYLEKVWSLEAANAKLEQQIREWGVSRTVTSRDHSTHDATIKDLSDKILAALKVNSELAIQMDNIKLAADDFRVKYENELNLRQSVEADIAGLKKVMSDLALAKTDLEMQIEGVKDEMAFLKKNHEEESQSYRSQLTGQIQVEVDAAPAVDLNKVIEEIREQYEGLVAKNRRDAEAWFNSKAEVVQKEVKESTESLQTSTTELKEGKQSFQNLELELQSLYATKQSLEGTVADTEARFSAQMGSLQTLVTSLETQLTQLRADTARVSEEYQVLLGIKTRLEKEIEEYRRLLDGGSAGSQAESSLITEKSGVETKTSVTKKVVTVVEELVDGKVVRSSSKLK</sequence>
<dbReference type="PANTHER" id="PTHR23239:SF367">
    <property type="entry name" value="KERATIN 15-RELATED"/>
    <property type="match status" value="1"/>
</dbReference>
<dbReference type="OMA" id="KVWSLEA"/>
<dbReference type="GO" id="GO:0002009">
    <property type="term" value="P:morphogenesis of an epithelium"/>
    <property type="evidence" value="ECO:0000318"/>
    <property type="project" value="GO_Central"/>
</dbReference>
<dbReference type="Bgee" id="ENSLOCG00000012094">
    <property type="expression patterns" value="Expressed in larva and 4 other cell types or tissues"/>
</dbReference>
<reference evidence="6" key="2">
    <citation type="submission" date="2025-08" db="UniProtKB">
        <authorList>
            <consortium name="Ensembl"/>
        </authorList>
    </citation>
    <scope>IDENTIFICATION</scope>
</reference>
<dbReference type="AlphaFoldDB" id="W5N2M7"/>
<organism evidence="6 7">
    <name type="scientific">Lepisosteus oculatus</name>
    <name type="common">Spotted gar</name>
    <dbReference type="NCBI Taxonomy" id="7918"/>
    <lineage>
        <taxon>Eukaryota</taxon>
        <taxon>Metazoa</taxon>
        <taxon>Chordata</taxon>
        <taxon>Craniata</taxon>
        <taxon>Vertebrata</taxon>
        <taxon>Euteleostomi</taxon>
        <taxon>Actinopterygii</taxon>
        <taxon>Neopterygii</taxon>
        <taxon>Holostei</taxon>
        <taxon>Semionotiformes</taxon>
        <taxon>Lepisosteidae</taxon>
        <taxon>Lepisosteus</taxon>
    </lineage>
</organism>
<protein>
    <recommendedName>
        <fullName evidence="5">IF rod domain-containing protein</fullName>
    </recommendedName>
</protein>
<dbReference type="STRING" id="7918.ENSLOCP00000014886"/>